<evidence type="ECO:0000256" key="1">
    <source>
        <dbReference type="SAM" id="MobiDB-lite"/>
    </source>
</evidence>
<accession>A0A0F9FKZ2</accession>
<comment type="caution">
    <text evidence="3">The sequence shown here is derived from an EMBL/GenBank/DDBJ whole genome shotgun (WGS) entry which is preliminary data.</text>
</comment>
<sequence length="504" mass="54934">MAVKTKTTRPGTVLPISLPAAKDIRSSRHMAGLSVAVAVVAAAGLLIVANAIFGRLNWRVDLETLGRYGLSPSAKRILDETDAKITLTSIYTSTKPDQKAEDFLPRLRDLLLEIGQYDADVTVVNVTSDRQKAEVLGRLRNRLNDRAKDHRKVITDFQGLVNTQGPQYERMAERWERYPAEGWLTQFGLGKTCEAAFKGNKAELDRTAAELRAKLAGSTLADYPEMVEQIRTTLARIKSRLEQVAGHLRQLKGLPENATKASAGLKKTVSELTSAMAKMVAVVGTPDSDPPADPSAVLDKLAVQATAAATAAEKALDELMAFNKDNGRYVQFAESWRVGGRGLPQLAMLLGHSCKGVAEQALGIRDAAKVKIQKEYVVQLRAELPRLAAGAGSLSVGLAKLLAELTKLDKDTQAAFATADKGEYLKDLIDPAKNLIERIERIVTLDKLTDQKELIEQINQDNIVLVEIVEKVKKVEKVEKPVETGEKAGPQDAVASKPPRRLKV</sequence>
<keyword evidence="2" id="KW-1133">Transmembrane helix</keyword>
<name>A0A0F9FKZ2_9ZZZZ</name>
<proteinExistence type="predicted"/>
<feature type="transmembrane region" description="Helical" evidence="2">
    <location>
        <begin position="31"/>
        <end position="53"/>
    </location>
</feature>
<dbReference type="EMBL" id="LAZR01029994">
    <property type="protein sequence ID" value="KKL57925.1"/>
    <property type="molecule type" value="Genomic_DNA"/>
</dbReference>
<evidence type="ECO:0000313" key="3">
    <source>
        <dbReference type="EMBL" id="KKL57925.1"/>
    </source>
</evidence>
<keyword evidence="2" id="KW-0472">Membrane</keyword>
<keyword evidence="2" id="KW-0812">Transmembrane</keyword>
<dbReference type="AlphaFoldDB" id="A0A0F9FKZ2"/>
<reference evidence="3" key="1">
    <citation type="journal article" date="2015" name="Nature">
        <title>Complex archaea that bridge the gap between prokaryotes and eukaryotes.</title>
        <authorList>
            <person name="Spang A."/>
            <person name="Saw J.H."/>
            <person name="Jorgensen S.L."/>
            <person name="Zaremba-Niedzwiedzka K."/>
            <person name="Martijn J."/>
            <person name="Lind A.E."/>
            <person name="van Eijk R."/>
            <person name="Schleper C."/>
            <person name="Guy L."/>
            <person name="Ettema T.J."/>
        </authorList>
    </citation>
    <scope>NUCLEOTIDE SEQUENCE</scope>
</reference>
<gene>
    <name evidence="3" type="ORF">LCGC14_2230550</name>
</gene>
<organism evidence="3">
    <name type="scientific">marine sediment metagenome</name>
    <dbReference type="NCBI Taxonomy" id="412755"/>
    <lineage>
        <taxon>unclassified sequences</taxon>
        <taxon>metagenomes</taxon>
        <taxon>ecological metagenomes</taxon>
    </lineage>
</organism>
<feature type="region of interest" description="Disordered" evidence="1">
    <location>
        <begin position="481"/>
        <end position="504"/>
    </location>
</feature>
<evidence type="ECO:0000256" key="2">
    <source>
        <dbReference type="SAM" id="Phobius"/>
    </source>
</evidence>
<feature type="non-terminal residue" evidence="3">
    <location>
        <position position="504"/>
    </location>
</feature>
<protein>
    <submittedName>
        <fullName evidence="3">Uncharacterized protein</fullName>
    </submittedName>
</protein>